<dbReference type="EMBL" id="CP001802">
    <property type="protein sequence ID" value="ACY22835.1"/>
    <property type="molecule type" value="Genomic_DNA"/>
</dbReference>
<dbReference type="KEGG" id="gbr:Gbro_3647"/>
<feature type="domain" description="PE" evidence="1">
    <location>
        <begin position="6"/>
        <end position="94"/>
    </location>
</feature>
<dbReference type="SUPFAM" id="SSF140459">
    <property type="entry name" value="PE/PPE dimer-like"/>
    <property type="match status" value="1"/>
</dbReference>
<dbReference type="Gene3D" id="1.10.287.850">
    <property type="entry name" value="HP0062-like domain"/>
    <property type="match status" value="1"/>
</dbReference>
<protein>
    <submittedName>
        <fullName evidence="2">PE domain protein</fullName>
    </submittedName>
</protein>
<reference evidence="3" key="1">
    <citation type="submission" date="2009-10" db="EMBL/GenBank/DDBJ databases">
        <title>The complete chromosome of Gordonia bronchialis DSM 43247.</title>
        <authorList>
            <consortium name="US DOE Joint Genome Institute (JGI-PGF)"/>
            <person name="Lucas S."/>
            <person name="Copeland A."/>
            <person name="Lapidus A."/>
            <person name="Glavina del Rio T."/>
            <person name="Dalin E."/>
            <person name="Tice H."/>
            <person name="Bruce D."/>
            <person name="Goodwin L."/>
            <person name="Pitluck S."/>
            <person name="Kyrpides N."/>
            <person name="Mavromatis K."/>
            <person name="Ivanova N."/>
            <person name="Ovchinnikova G."/>
            <person name="Saunders E."/>
            <person name="Brettin T."/>
            <person name="Detter J.C."/>
            <person name="Han C."/>
            <person name="Larimer F."/>
            <person name="Land M."/>
            <person name="Hauser L."/>
            <person name="Markowitz V."/>
            <person name="Cheng J.-F."/>
            <person name="Hugenholtz P."/>
            <person name="Woyke T."/>
            <person name="Wu D."/>
            <person name="Jando M."/>
            <person name="Schneider S."/>
            <person name="Goeker M."/>
            <person name="Klenk H.-P."/>
            <person name="Eisen J.A."/>
        </authorList>
    </citation>
    <scope>NUCLEOTIDE SEQUENCE [LARGE SCALE GENOMIC DNA]</scope>
    <source>
        <strain evidence="3">ATCC 25592 / DSM 43247 / BCRC 13721 / JCM 3198 / KCTC 3076 / NBRC 16047 / NCTC 10667</strain>
    </source>
</reference>
<dbReference type="OrthoDB" id="4636567at2"/>
<proteinExistence type="predicted"/>
<dbReference type="STRING" id="526226.Gbro_3647"/>
<dbReference type="AlphaFoldDB" id="D0L2D2"/>
<dbReference type="InterPro" id="IPR038332">
    <property type="entry name" value="PPE_sf"/>
</dbReference>
<dbReference type="eggNOG" id="ENOG5032E5R">
    <property type="taxonomic scope" value="Bacteria"/>
</dbReference>
<evidence type="ECO:0000313" key="3">
    <source>
        <dbReference type="Proteomes" id="UP000001219"/>
    </source>
</evidence>
<name>D0L2D2_GORB4</name>
<evidence type="ECO:0000259" key="1">
    <source>
        <dbReference type="Pfam" id="PF00934"/>
    </source>
</evidence>
<sequence length="101" mass="10427">MTHSQLSVDPAELLSAAADIDRIADRVERSLLAAGQALPVAPQGRDEVSVAAATTFSAVAEDFAADTATGVHELRKIAAVLRAQAHGFVEGDADASAMIRT</sequence>
<gene>
    <name evidence="2" type="ordered locus">Gbro_3647</name>
</gene>
<reference evidence="2 3" key="2">
    <citation type="journal article" date="2010" name="Stand. Genomic Sci.">
        <title>Complete genome sequence of Gordonia bronchialis type strain (3410).</title>
        <authorList>
            <person name="Ivanova N."/>
            <person name="Sikorski J."/>
            <person name="Jando M."/>
            <person name="Lapidus A."/>
            <person name="Nolan M."/>
            <person name="Lucas S."/>
            <person name="Del Rio T.G."/>
            <person name="Tice H."/>
            <person name="Copeland A."/>
            <person name="Cheng J.F."/>
            <person name="Chen F."/>
            <person name="Bruce D."/>
            <person name="Goodwin L."/>
            <person name="Pitluck S."/>
            <person name="Mavromatis K."/>
            <person name="Ovchinnikova G."/>
            <person name="Pati A."/>
            <person name="Chen A."/>
            <person name="Palaniappan K."/>
            <person name="Land M."/>
            <person name="Hauser L."/>
            <person name="Chang Y.J."/>
            <person name="Jeffries C.D."/>
            <person name="Chain P."/>
            <person name="Saunders E."/>
            <person name="Han C."/>
            <person name="Detter J.C."/>
            <person name="Brettin T."/>
            <person name="Rohde M."/>
            <person name="Goker M."/>
            <person name="Bristow J."/>
            <person name="Eisen J.A."/>
            <person name="Markowitz V."/>
            <person name="Hugenholtz P."/>
            <person name="Klenk H.P."/>
            <person name="Kyrpides N.C."/>
        </authorList>
    </citation>
    <scope>NUCLEOTIDE SEQUENCE [LARGE SCALE GENOMIC DNA]</scope>
    <source>
        <strain evidence="3">ATCC 25592 / DSM 43247 / BCRC 13721 / JCM 3198 / KCTC 3076 / NBRC 16047 / NCTC 10667</strain>
    </source>
</reference>
<organism evidence="2 3">
    <name type="scientific">Gordonia bronchialis (strain ATCC 25592 / DSM 43247 / BCRC 13721 / JCM 3198 / KCTC 3076 / NBRC 16047 / NCTC 10667)</name>
    <name type="common">Rhodococcus bronchialis</name>
    <dbReference type="NCBI Taxonomy" id="526226"/>
    <lineage>
        <taxon>Bacteria</taxon>
        <taxon>Bacillati</taxon>
        <taxon>Actinomycetota</taxon>
        <taxon>Actinomycetes</taxon>
        <taxon>Mycobacteriales</taxon>
        <taxon>Gordoniaceae</taxon>
        <taxon>Gordonia</taxon>
    </lineage>
</organism>
<dbReference type="RefSeq" id="WP_012835345.1">
    <property type="nucleotide sequence ID" value="NC_013441.1"/>
</dbReference>
<dbReference type="HOGENOM" id="CLU_171788_2_0_11"/>
<keyword evidence="3" id="KW-1185">Reference proteome</keyword>
<dbReference type="Proteomes" id="UP000001219">
    <property type="component" value="Chromosome"/>
</dbReference>
<accession>D0L2D2</accession>
<evidence type="ECO:0000313" key="2">
    <source>
        <dbReference type="EMBL" id="ACY22835.1"/>
    </source>
</evidence>
<dbReference type="Pfam" id="PF00934">
    <property type="entry name" value="PE"/>
    <property type="match status" value="1"/>
</dbReference>
<dbReference type="InterPro" id="IPR000084">
    <property type="entry name" value="PE-PGRS_N"/>
</dbReference>